<keyword evidence="14" id="KW-0472">Membrane</keyword>
<accession>A0ABM3X719</accession>
<keyword evidence="8" id="KW-0812">Transmembrane</keyword>
<evidence type="ECO:0000256" key="21">
    <source>
        <dbReference type="ARBA" id="ARBA00031840"/>
    </source>
</evidence>
<evidence type="ECO:0000256" key="11">
    <source>
        <dbReference type="ARBA" id="ARBA00022968"/>
    </source>
</evidence>
<sequence length="253" mass="28227">MGVKALALHFVLLFICGGFRGLQCFFLQTILKRCQSYDASENPELRNRDCSKIVEAFKGAFVSKDPCGITERDYAPLLQLTDQNVPNGKALLWSNTKGEKQQYSQKKGLLTLENMLLGHLADGLTWCGEKGSPEIDTTSCPDRNSCKGNPVSVSWDTASKWVSTCRRRNARTVENKERQRSCHQRLVWDRAFRKKRGEFWPETVLAGCHLWLGTSLAPAGTLTVDSPLLRVLRFCLPGSSALIQSSDAASRQS</sequence>
<evidence type="ECO:0000256" key="20">
    <source>
        <dbReference type="ARBA" id="ARBA00031355"/>
    </source>
</evidence>
<dbReference type="Proteomes" id="UP001652624">
    <property type="component" value="Chromosome 3"/>
</dbReference>
<organism evidence="23 24">
    <name type="scientific">Erinaceus europaeus</name>
    <name type="common">Western European hedgehog</name>
    <dbReference type="NCBI Taxonomy" id="9365"/>
    <lineage>
        <taxon>Eukaryota</taxon>
        <taxon>Metazoa</taxon>
        <taxon>Chordata</taxon>
        <taxon>Craniata</taxon>
        <taxon>Vertebrata</taxon>
        <taxon>Euteleostomi</taxon>
        <taxon>Mammalia</taxon>
        <taxon>Eutheria</taxon>
        <taxon>Laurasiatheria</taxon>
        <taxon>Eulipotyphla</taxon>
        <taxon>Erinaceidae</taxon>
        <taxon>Erinaceinae</taxon>
        <taxon>Erinaceus</taxon>
    </lineage>
</organism>
<evidence type="ECO:0000313" key="23">
    <source>
        <dbReference type="Proteomes" id="UP001652624"/>
    </source>
</evidence>
<evidence type="ECO:0000256" key="15">
    <source>
        <dbReference type="ARBA" id="ARBA00023157"/>
    </source>
</evidence>
<dbReference type="RefSeq" id="XP_060044623.1">
    <property type="nucleotide sequence ID" value="XM_060188640.1"/>
</dbReference>
<keyword evidence="16" id="KW-0325">Glycoprotein</keyword>
<evidence type="ECO:0000313" key="24">
    <source>
        <dbReference type="RefSeq" id="XP_060044623.1"/>
    </source>
</evidence>
<evidence type="ECO:0000256" key="22">
    <source>
        <dbReference type="ARBA" id="ARBA00049238"/>
    </source>
</evidence>
<name>A0ABM3X719_ERIEU</name>
<evidence type="ECO:0000256" key="10">
    <source>
        <dbReference type="ARBA" id="ARBA00022857"/>
    </source>
</evidence>
<comment type="subunit">
    <text evidence="3">Homodimer.</text>
</comment>
<protein>
    <recommendedName>
        <fullName evidence="6">ADP-ribosyl cyclase/cyclic ADP-ribose hydrolase 1</fullName>
        <ecNumber evidence="5">2.4.99.20</ecNumber>
        <ecNumber evidence="4">3.2.2.6</ecNumber>
    </recommendedName>
    <alternativeName>
        <fullName evidence="21">2'-phospho-ADP-ribosyl cyclase</fullName>
    </alternativeName>
    <alternativeName>
        <fullName evidence="19">2'-phospho-ADP-ribosyl cyclase/2'-phospho-cyclic-ADP-ribose transferase</fullName>
    </alternativeName>
    <alternativeName>
        <fullName evidence="17">2'-phospho-cyclic-ADP-ribose transferase</fullName>
    </alternativeName>
    <alternativeName>
        <fullName evidence="20">ADP-ribosyl cyclase 1</fullName>
    </alternativeName>
    <alternativeName>
        <fullName evidence="18">Cyclic ADP-ribose hydrolase 1</fullName>
    </alternativeName>
</protein>
<evidence type="ECO:0000256" key="5">
    <source>
        <dbReference type="ARBA" id="ARBA00012600"/>
    </source>
</evidence>
<dbReference type="EC" id="2.4.99.20" evidence="5"/>
<reference evidence="24" key="1">
    <citation type="submission" date="2025-08" db="UniProtKB">
        <authorList>
            <consortium name="RefSeq"/>
        </authorList>
    </citation>
    <scope>IDENTIFICATION</scope>
</reference>
<evidence type="ECO:0000256" key="6">
    <source>
        <dbReference type="ARBA" id="ARBA00015644"/>
    </source>
</evidence>
<keyword evidence="10" id="KW-0521">NADP</keyword>
<evidence type="ECO:0000256" key="7">
    <source>
        <dbReference type="ARBA" id="ARBA00022679"/>
    </source>
</evidence>
<keyword evidence="23" id="KW-1185">Reference proteome</keyword>
<gene>
    <name evidence="24" type="primary">LOC132537734</name>
</gene>
<dbReference type="PANTHER" id="PTHR10912:SF5">
    <property type="entry name" value="ADP-RIBOSYL CYCLASE_CYCLIC ADP-RIBOSE HYDROLASE 1"/>
    <property type="match status" value="1"/>
</dbReference>
<keyword evidence="11" id="KW-0735">Signal-anchor</keyword>
<comment type="similarity">
    <text evidence="2">Belongs to the ADP-ribosyl cyclase family.</text>
</comment>
<evidence type="ECO:0000256" key="4">
    <source>
        <dbReference type="ARBA" id="ARBA00011982"/>
    </source>
</evidence>
<dbReference type="Pfam" id="PF02267">
    <property type="entry name" value="Rib_hydrolayse"/>
    <property type="match status" value="1"/>
</dbReference>
<evidence type="ECO:0000256" key="16">
    <source>
        <dbReference type="ARBA" id="ARBA00023180"/>
    </source>
</evidence>
<evidence type="ECO:0000256" key="3">
    <source>
        <dbReference type="ARBA" id="ARBA00011738"/>
    </source>
</evidence>
<proteinExistence type="inferred from homology"/>
<dbReference type="GeneID" id="132537734"/>
<evidence type="ECO:0000256" key="2">
    <source>
        <dbReference type="ARBA" id="ARBA00005406"/>
    </source>
</evidence>
<dbReference type="PANTHER" id="PTHR10912">
    <property type="entry name" value="ADP-RIBOSYL CYCLASE"/>
    <property type="match status" value="1"/>
</dbReference>
<evidence type="ECO:0000256" key="19">
    <source>
        <dbReference type="ARBA" id="ARBA00030418"/>
    </source>
</evidence>
<evidence type="ECO:0000256" key="18">
    <source>
        <dbReference type="ARBA" id="ARBA00030272"/>
    </source>
</evidence>
<evidence type="ECO:0000256" key="9">
    <source>
        <dbReference type="ARBA" id="ARBA00022801"/>
    </source>
</evidence>
<evidence type="ECO:0000256" key="1">
    <source>
        <dbReference type="ARBA" id="ARBA00004606"/>
    </source>
</evidence>
<keyword evidence="7" id="KW-0808">Transferase</keyword>
<keyword evidence="15" id="KW-1015">Disulfide bond</keyword>
<evidence type="ECO:0000256" key="13">
    <source>
        <dbReference type="ARBA" id="ARBA00023027"/>
    </source>
</evidence>
<evidence type="ECO:0000256" key="14">
    <source>
        <dbReference type="ARBA" id="ARBA00023136"/>
    </source>
</evidence>
<evidence type="ECO:0000256" key="8">
    <source>
        <dbReference type="ARBA" id="ARBA00022692"/>
    </source>
</evidence>
<dbReference type="Gene3D" id="1.20.82.10">
    <property type="entry name" value="ADP Ribosyl Cyclase, Chain A, domain 1"/>
    <property type="match status" value="1"/>
</dbReference>
<keyword evidence="9" id="KW-0378">Hydrolase</keyword>
<comment type="subcellular location">
    <subcellularLocation>
        <location evidence="1">Membrane</location>
        <topology evidence="1">Single-pass type II membrane protein</topology>
    </subcellularLocation>
</comment>
<evidence type="ECO:0000256" key="12">
    <source>
        <dbReference type="ARBA" id="ARBA00022989"/>
    </source>
</evidence>
<dbReference type="EC" id="3.2.2.6" evidence="4"/>
<dbReference type="SUPFAM" id="SSF52309">
    <property type="entry name" value="N-(deoxy)ribosyltransferase-like"/>
    <property type="match status" value="1"/>
</dbReference>
<evidence type="ECO:0000256" key="17">
    <source>
        <dbReference type="ARBA" id="ARBA00029787"/>
    </source>
</evidence>
<comment type="catalytic activity">
    <reaction evidence="22">
        <text>NAD(+) + H2O = ADP-D-ribose + nicotinamide + H(+)</text>
        <dbReference type="Rhea" id="RHEA:16301"/>
        <dbReference type="ChEBI" id="CHEBI:15377"/>
        <dbReference type="ChEBI" id="CHEBI:15378"/>
        <dbReference type="ChEBI" id="CHEBI:17154"/>
        <dbReference type="ChEBI" id="CHEBI:57540"/>
        <dbReference type="ChEBI" id="CHEBI:57967"/>
        <dbReference type="EC" id="3.2.2.6"/>
    </reaction>
</comment>
<keyword evidence="13" id="KW-0520">NAD</keyword>
<dbReference type="InterPro" id="IPR003193">
    <property type="entry name" value="ADP-ribosyl_cyclase"/>
</dbReference>
<keyword evidence="12" id="KW-1133">Transmembrane helix</keyword>